<evidence type="ECO:0000256" key="1">
    <source>
        <dbReference type="SAM" id="SignalP"/>
    </source>
</evidence>
<dbReference type="Proteomes" id="UP000283975">
    <property type="component" value="Unassembled WGS sequence"/>
</dbReference>
<reference evidence="2 3" key="1">
    <citation type="submission" date="2018-08" db="EMBL/GenBank/DDBJ databases">
        <title>A genome reference for cultivated species of the human gut microbiota.</title>
        <authorList>
            <person name="Zou Y."/>
            <person name="Xue W."/>
            <person name="Luo G."/>
        </authorList>
    </citation>
    <scope>NUCLEOTIDE SEQUENCE [LARGE SCALE GENOMIC DNA]</scope>
    <source>
        <strain evidence="2 3">AM35-14</strain>
    </source>
</reference>
<dbReference type="EMBL" id="QSHZ01000036">
    <property type="protein sequence ID" value="RHC50649.1"/>
    <property type="molecule type" value="Genomic_DNA"/>
</dbReference>
<organism evidence="2 3">
    <name type="scientific">Enterocloster bolteae</name>
    <dbReference type="NCBI Taxonomy" id="208479"/>
    <lineage>
        <taxon>Bacteria</taxon>
        <taxon>Bacillati</taxon>
        <taxon>Bacillota</taxon>
        <taxon>Clostridia</taxon>
        <taxon>Lachnospirales</taxon>
        <taxon>Lachnospiraceae</taxon>
        <taxon>Enterocloster</taxon>
    </lineage>
</organism>
<comment type="caution">
    <text evidence="2">The sequence shown here is derived from an EMBL/GenBank/DDBJ whole genome shotgun (WGS) entry which is preliminary data.</text>
</comment>
<feature type="chain" id="PRO_5039633140" description="DUF1344 domain-containing protein" evidence="1">
    <location>
        <begin position="25"/>
        <end position="131"/>
    </location>
</feature>
<dbReference type="AlphaFoldDB" id="A0A414ALY0"/>
<evidence type="ECO:0000313" key="2">
    <source>
        <dbReference type="EMBL" id="RHC50649.1"/>
    </source>
</evidence>
<evidence type="ECO:0000313" key="3">
    <source>
        <dbReference type="Proteomes" id="UP000283975"/>
    </source>
</evidence>
<sequence length="131" mass="13897">MKKRNVFVATCVTLMLVAGCSAQKGEVSSAAPTQIVSTSIAESTFDVSSTKSGENRMTEEESTLTGTISDIKDFMFVITDGDGVDYVLSFEGEKPEGLSSVKEGDTVSVVYTGKLEETEAFTGTVISVTKK</sequence>
<accession>A0A414ALY0</accession>
<feature type="signal peptide" evidence="1">
    <location>
        <begin position="1"/>
        <end position="24"/>
    </location>
</feature>
<name>A0A414ALY0_9FIRM</name>
<gene>
    <name evidence="2" type="ORF">DW839_25665</name>
</gene>
<proteinExistence type="predicted"/>
<dbReference type="PROSITE" id="PS51257">
    <property type="entry name" value="PROKAR_LIPOPROTEIN"/>
    <property type="match status" value="1"/>
</dbReference>
<protein>
    <recommendedName>
        <fullName evidence="4">DUF1344 domain-containing protein</fullName>
    </recommendedName>
</protein>
<keyword evidence="1" id="KW-0732">Signal</keyword>
<evidence type="ECO:0008006" key="4">
    <source>
        <dbReference type="Google" id="ProtNLM"/>
    </source>
</evidence>